<evidence type="ECO:0008006" key="6">
    <source>
        <dbReference type="Google" id="ProtNLM"/>
    </source>
</evidence>
<dbReference type="InterPro" id="IPR028889">
    <property type="entry name" value="USP"/>
</dbReference>
<dbReference type="InterPro" id="IPR038765">
    <property type="entry name" value="Papain-like_cys_pep_sf"/>
</dbReference>
<dbReference type="GO" id="GO:0005829">
    <property type="term" value="C:cytosol"/>
    <property type="evidence" value="ECO:0007669"/>
    <property type="project" value="TreeGrafter"/>
</dbReference>
<dbReference type="SMART" id="SM00450">
    <property type="entry name" value="RHOD"/>
    <property type="match status" value="1"/>
</dbReference>
<dbReference type="PROSITE" id="PS50206">
    <property type="entry name" value="RHODANESE_3"/>
    <property type="match status" value="1"/>
</dbReference>
<dbReference type="InterPro" id="IPR001763">
    <property type="entry name" value="Rhodanese-like_dom"/>
</dbReference>
<keyword evidence="5" id="KW-1185">Reference proteome</keyword>
<sequence>MNSTSVTSLLENGSPMAAPTYRHNPPAYDGRNGTPARPGPGALPHIDDLVAIPRDVDLNLSIRKLLEMAEVSLRQAEMSRDFNRPAQALKDYIRASVIAVQFIRDHKDYTSLRDTSGELARSHAALLKKISSQNDAYSRIKREIIADNQRTGVQPSAPRQASVPSAAQAHPPSSGRQTPSRLSQEITNGKVKPLVNPKPQALHGNAIKPGHGRAGSTGSAQDSLLARFVNLKGPQASPGQDPRIKTHPILPKPAGPREMPSDKPRLSLQSPIPSLPKMPDAIYSPARGTGEGTRAPTSSSRPRFNRTGSSASISSIQQTPLNSYPQVHRKMEEPRGIQIPQGDTITPEQLFQAMKAKGSVLIIDVRSREEFSEGHIMSSATICVEPSILQRDNLSADQISESLVLSPNQERDQFDRRDKYDLVVVYDQDSEGVPQDSWNRPEAAVLMSMCRALALYNYSKELKNSPKILEGGLDAWVDLMGPASLQTTSSPAATRTPRGNITIERKRSKYTVKSLRPDEVRALQESMEKTNDAVMAMFARTTEDFLKRYPAVSLEKESMSSPVMPRPRMEANHLPSPPTRPAPALPRSYSGLTRPADEHEPETGTVRIRGPKEFMSKAPCGIKNPRNWCYAISILQALCASSDFSRTLSEWEVTKSRPPVPMKPGDVDENPQLMVRNLGVHFHWIKAGEISSLDIKSFMAYCKYIDENNFINDDRKPFGSDQQQDAQEFMSFILTHLHDETNMRRDRTGMIPKPDTTNQSLVQAAAEYWRNHSIFNDSLVDRCWRGIELSTVNCTECNTNTYSFSMLELIPARIPAGRRSMTLKMALAEHFAPNLLTDFDCECCHRKTHAKQFLSLARMPPMLCVAFSRFEWTKEASRMEKSTTPVTWDVNDFDFSPYFLRPEDSGFAGPDKAFSRPFRYECYAIIIHSGNSVNSGHYYSYVRDTTVHDPYSWFKCNDESVTKVRIGSNDQYDAYNAIFQPRGNDVPYLAFFRRRAIN</sequence>
<dbReference type="Pfam" id="PF00581">
    <property type="entry name" value="Rhodanese"/>
    <property type="match status" value="1"/>
</dbReference>
<dbReference type="SUPFAM" id="SSF52821">
    <property type="entry name" value="Rhodanese/Cell cycle control phosphatase"/>
    <property type="match status" value="1"/>
</dbReference>
<evidence type="ECO:0000256" key="1">
    <source>
        <dbReference type="SAM" id="MobiDB-lite"/>
    </source>
</evidence>
<evidence type="ECO:0000313" key="5">
    <source>
        <dbReference type="Proteomes" id="UP000813444"/>
    </source>
</evidence>
<evidence type="ECO:0000259" key="2">
    <source>
        <dbReference type="PROSITE" id="PS50206"/>
    </source>
</evidence>
<feature type="compositionally biased region" description="Polar residues" evidence="1">
    <location>
        <begin position="1"/>
        <end position="11"/>
    </location>
</feature>
<protein>
    <recommendedName>
        <fullName evidence="6">USP domain-containing protein</fullName>
    </recommendedName>
</protein>
<dbReference type="PANTHER" id="PTHR24006">
    <property type="entry name" value="UBIQUITIN CARBOXYL-TERMINAL HYDROLASE"/>
    <property type="match status" value="1"/>
</dbReference>
<dbReference type="InterPro" id="IPR050164">
    <property type="entry name" value="Peptidase_C19"/>
</dbReference>
<feature type="region of interest" description="Disordered" evidence="1">
    <location>
        <begin position="1"/>
        <end position="40"/>
    </location>
</feature>
<dbReference type="Proteomes" id="UP000813444">
    <property type="component" value="Unassembled WGS sequence"/>
</dbReference>
<reference evidence="4" key="1">
    <citation type="journal article" date="2021" name="Nat. Commun.">
        <title>Genetic determinants of endophytism in the Arabidopsis root mycobiome.</title>
        <authorList>
            <person name="Mesny F."/>
            <person name="Miyauchi S."/>
            <person name="Thiergart T."/>
            <person name="Pickel B."/>
            <person name="Atanasova L."/>
            <person name="Karlsson M."/>
            <person name="Huettel B."/>
            <person name="Barry K.W."/>
            <person name="Haridas S."/>
            <person name="Chen C."/>
            <person name="Bauer D."/>
            <person name="Andreopoulos W."/>
            <person name="Pangilinan J."/>
            <person name="LaButti K."/>
            <person name="Riley R."/>
            <person name="Lipzen A."/>
            <person name="Clum A."/>
            <person name="Drula E."/>
            <person name="Henrissat B."/>
            <person name="Kohler A."/>
            <person name="Grigoriev I.V."/>
            <person name="Martin F.M."/>
            <person name="Hacquard S."/>
        </authorList>
    </citation>
    <scope>NUCLEOTIDE SEQUENCE</scope>
    <source>
        <strain evidence="4">MPI-CAGE-CH-0235</strain>
    </source>
</reference>
<feature type="compositionally biased region" description="Polar residues" evidence="1">
    <location>
        <begin position="174"/>
        <end position="187"/>
    </location>
</feature>
<dbReference type="OrthoDB" id="292964at2759"/>
<dbReference type="GO" id="GO:0004843">
    <property type="term" value="F:cysteine-type deubiquitinase activity"/>
    <property type="evidence" value="ECO:0007669"/>
    <property type="project" value="InterPro"/>
</dbReference>
<dbReference type="PROSITE" id="PS50235">
    <property type="entry name" value="USP_3"/>
    <property type="match status" value="1"/>
</dbReference>
<dbReference type="EMBL" id="JAGPNK010000010">
    <property type="protein sequence ID" value="KAH7312271.1"/>
    <property type="molecule type" value="Genomic_DNA"/>
</dbReference>
<feature type="region of interest" description="Disordered" evidence="1">
    <location>
        <begin position="572"/>
        <end position="604"/>
    </location>
</feature>
<dbReference type="GO" id="GO:0005634">
    <property type="term" value="C:nucleus"/>
    <property type="evidence" value="ECO:0007669"/>
    <property type="project" value="TreeGrafter"/>
</dbReference>
<evidence type="ECO:0000313" key="4">
    <source>
        <dbReference type="EMBL" id="KAH7312271.1"/>
    </source>
</evidence>
<dbReference type="Gene3D" id="3.90.70.10">
    <property type="entry name" value="Cysteine proteinases"/>
    <property type="match status" value="1"/>
</dbReference>
<dbReference type="Gene3D" id="3.40.250.10">
    <property type="entry name" value="Rhodanese-like domain"/>
    <property type="match status" value="1"/>
</dbReference>
<feature type="compositionally biased region" description="Polar residues" evidence="1">
    <location>
        <begin position="295"/>
        <end position="317"/>
    </location>
</feature>
<feature type="region of interest" description="Disordered" evidence="1">
    <location>
        <begin position="147"/>
        <end position="219"/>
    </location>
</feature>
<feature type="domain" description="Rhodanese" evidence="2">
    <location>
        <begin position="356"/>
        <end position="485"/>
    </location>
</feature>
<dbReference type="InterPro" id="IPR001394">
    <property type="entry name" value="Peptidase_C19_UCH"/>
</dbReference>
<proteinExistence type="predicted"/>
<feature type="compositionally biased region" description="Polar residues" evidence="1">
    <location>
        <begin position="148"/>
        <end position="165"/>
    </location>
</feature>
<dbReference type="SUPFAM" id="SSF54001">
    <property type="entry name" value="Cysteine proteinases"/>
    <property type="match status" value="1"/>
</dbReference>
<dbReference type="GO" id="GO:0016579">
    <property type="term" value="P:protein deubiquitination"/>
    <property type="evidence" value="ECO:0007669"/>
    <property type="project" value="InterPro"/>
</dbReference>
<comment type="caution">
    <text evidence="4">The sequence shown here is derived from an EMBL/GenBank/DDBJ whole genome shotgun (WGS) entry which is preliminary data.</text>
</comment>
<dbReference type="Pfam" id="PF00443">
    <property type="entry name" value="UCH"/>
    <property type="match status" value="1"/>
</dbReference>
<feature type="domain" description="USP" evidence="3">
    <location>
        <begin position="620"/>
        <end position="995"/>
    </location>
</feature>
<accession>A0A8K0WNH5</accession>
<organism evidence="4 5">
    <name type="scientific">Stachybotrys elegans</name>
    <dbReference type="NCBI Taxonomy" id="80388"/>
    <lineage>
        <taxon>Eukaryota</taxon>
        <taxon>Fungi</taxon>
        <taxon>Dikarya</taxon>
        <taxon>Ascomycota</taxon>
        <taxon>Pezizomycotina</taxon>
        <taxon>Sordariomycetes</taxon>
        <taxon>Hypocreomycetidae</taxon>
        <taxon>Hypocreales</taxon>
        <taxon>Stachybotryaceae</taxon>
        <taxon>Stachybotrys</taxon>
    </lineage>
</organism>
<feature type="region of interest" description="Disordered" evidence="1">
    <location>
        <begin position="232"/>
        <end position="317"/>
    </location>
</feature>
<name>A0A8K0WNH5_9HYPO</name>
<evidence type="ECO:0000259" key="3">
    <source>
        <dbReference type="PROSITE" id="PS50235"/>
    </source>
</evidence>
<gene>
    <name evidence="4" type="ORF">B0I35DRAFT_436549</name>
</gene>
<dbReference type="AlphaFoldDB" id="A0A8K0WNH5"/>
<feature type="compositionally biased region" description="Pro residues" evidence="1">
    <location>
        <begin position="575"/>
        <end position="584"/>
    </location>
</feature>
<dbReference type="InterPro" id="IPR036873">
    <property type="entry name" value="Rhodanese-like_dom_sf"/>
</dbReference>